<protein>
    <submittedName>
        <fullName evidence="4">Uncharacterized protein</fullName>
    </submittedName>
</protein>
<dbReference type="PROSITE" id="PS50089">
    <property type="entry name" value="ZF_RING_2"/>
    <property type="match status" value="1"/>
</dbReference>
<dbReference type="InterPro" id="IPR007527">
    <property type="entry name" value="Znf_SWIM"/>
</dbReference>
<keyword evidence="1" id="KW-0862">Zinc</keyword>
<feature type="domain" description="SWIM-type" evidence="3">
    <location>
        <begin position="40"/>
        <end position="72"/>
    </location>
</feature>
<evidence type="ECO:0000259" key="3">
    <source>
        <dbReference type="PROSITE" id="PS50966"/>
    </source>
</evidence>
<feature type="domain" description="RING-type" evidence="2">
    <location>
        <begin position="142"/>
        <end position="190"/>
    </location>
</feature>
<reference evidence="4 5" key="1">
    <citation type="submission" date="2016-07" db="EMBL/GenBank/DDBJ databases">
        <title>Pervasive Adenine N6-methylation of Active Genes in Fungi.</title>
        <authorList>
            <consortium name="DOE Joint Genome Institute"/>
            <person name="Mondo S.J."/>
            <person name="Dannebaum R.O."/>
            <person name="Kuo R.C."/>
            <person name="Labutti K."/>
            <person name="Haridas S."/>
            <person name="Kuo A."/>
            <person name="Salamov A."/>
            <person name="Ahrendt S.R."/>
            <person name="Lipzen A."/>
            <person name="Sullivan W."/>
            <person name="Andreopoulos W.B."/>
            <person name="Clum A."/>
            <person name="Lindquist E."/>
            <person name="Daum C."/>
            <person name="Ramamoorthy G.K."/>
            <person name="Gryganskyi A."/>
            <person name="Culley D."/>
            <person name="Magnuson J.K."/>
            <person name="James T.Y."/>
            <person name="O'Malley M.A."/>
            <person name="Stajich J.E."/>
            <person name="Spatafora J.W."/>
            <person name="Visel A."/>
            <person name="Grigoriev I.V."/>
        </authorList>
    </citation>
    <scope>NUCLEOTIDE SEQUENCE [LARGE SCALE GENOMIC DNA]</scope>
    <source>
        <strain evidence="4 5">JEL800</strain>
    </source>
</reference>
<evidence type="ECO:0000256" key="1">
    <source>
        <dbReference type="PROSITE-ProRule" id="PRU00175"/>
    </source>
</evidence>
<name>A0A1Y2C5A3_9FUNG</name>
<keyword evidence="1" id="KW-0863">Zinc-finger</keyword>
<dbReference type="Proteomes" id="UP000193642">
    <property type="component" value="Unassembled WGS sequence"/>
</dbReference>
<feature type="non-terminal residue" evidence="4">
    <location>
        <position position="1"/>
    </location>
</feature>
<keyword evidence="5" id="KW-1185">Reference proteome</keyword>
<dbReference type="Pfam" id="PF04434">
    <property type="entry name" value="SWIM"/>
    <property type="match status" value="1"/>
</dbReference>
<dbReference type="GO" id="GO:0008270">
    <property type="term" value="F:zinc ion binding"/>
    <property type="evidence" value="ECO:0007669"/>
    <property type="project" value="UniProtKB-KW"/>
</dbReference>
<dbReference type="InterPro" id="IPR013083">
    <property type="entry name" value="Znf_RING/FYVE/PHD"/>
</dbReference>
<proteinExistence type="predicted"/>
<dbReference type="GO" id="GO:0061630">
    <property type="term" value="F:ubiquitin protein ligase activity"/>
    <property type="evidence" value="ECO:0007669"/>
    <property type="project" value="InterPro"/>
</dbReference>
<organism evidence="4 5">
    <name type="scientific">Rhizoclosmatium globosum</name>
    <dbReference type="NCBI Taxonomy" id="329046"/>
    <lineage>
        <taxon>Eukaryota</taxon>
        <taxon>Fungi</taxon>
        <taxon>Fungi incertae sedis</taxon>
        <taxon>Chytridiomycota</taxon>
        <taxon>Chytridiomycota incertae sedis</taxon>
        <taxon>Chytridiomycetes</taxon>
        <taxon>Chytridiales</taxon>
        <taxon>Chytriomycetaceae</taxon>
        <taxon>Rhizoclosmatium</taxon>
    </lineage>
</organism>
<dbReference type="InterPro" id="IPR039903">
    <property type="entry name" value="Zswim2"/>
</dbReference>
<accession>A0A1Y2C5A3</accession>
<dbReference type="EMBL" id="MCGO01000029">
    <property type="protein sequence ID" value="ORY42222.1"/>
    <property type="molecule type" value="Genomic_DNA"/>
</dbReference>
<dbReference type="STRING" id="329046.A0A1Y2C5A3"/>
<dbReference type="PANTHER" id="PTHR21540:SF0">
    <property type="entry name" value="PHD FAMILY PROTEIN"/>
    <property type="match status" value="1"/>
</dbReference>
<sequence length="249" mass="28340">KSVRDRIYRAKGQRMFLITRNRTSDMSEDFNVLGSTGNVYTVSICKTPECSCPDFQKGNLCKHILFVYLKVLRVDEHSHVIYQAALISSELKTILANRINDASVTANEHVIKKYNNLMNGNGDESGEGSSTVKQRPLEGEHCSVCFEDFEEKERDSLVWCRTCGNNIHKLCLDQWKRAQSGNTVTCVLCRTPWVSTAAGGPSNYVNEGEGYINFATDAGLSSVRDTSSFNDYSYRKYRWYNRYGEDDEW</sequence>
<comment type="caution">
    <text evidence="4">The sequence shown here is derived from an EMBL/GenBank/DDBJ whole genome shotgun (WGS) entry which is preliminary data.</text>
</comment>
<dbReference type="OrthoDB" id="2122982at2759"/>
<dbReference type="Gene3D" id="3.30.40.10">
    <property type="entry name" value="Zinc/RING finger domain, C3HC4 (zinc finger)"/>
    <property type="match status" value="1"/>
</dbReference>
<dbReference type="PANTHER" id="PTHR21540">
    <property type="entry name" value="RING FINGER AND SWIM DOMAIN-CONTAINING PROTEIN 2"/>
    <property type="match status" value="1"/>
</dbReference>
<evidence type="ECO:0000313" key="5">
    <source>
        <dbReference type="Proteomes" id="UP000193642"/>
    </source>
</evidence>
<dbReference type="AlphaFoldDB" id="A0A1Y2C5A3"/>
<keyword evidence="1" id="KW-0479">Metal-binding</keyword>
<dbReference type="SUPFAM" id="SSF57850">
    <property type="entry name" value="RING/U-box"/>
    <property type="match status" value="1"/>
</dbReference>
<evidence type="ECO:0000259" key="2">
    <source>
        <dbReference type="PROSITE" id="PS50089"/>
    </source>
</evidence>
<gene>
    <name evidence="4" type="ORF">BCR33DRAFT_660991</name>
</gene>
<dbReference type="PROSITE" id="PS50966">
    <property type="entry name" value="ZF_SWIM"/>
    <property type="match status" value="1"/>
</dbReference>
<evidence type="ECO:0000313" key="4">
    <source>
        <dbReference type="EMBL" id="ORY42222.1"/>
    </source>
</evidence>
<dbReference type="InterPro" id="IPR001841">
    <property type="entry name" value="Znf_RING"/>
</dbReference>